<dbReference type="Pfam" id="PF00097">
    <property type="entry name" value="zf-C3HC4"/>
    <property type="match status" value="1"/>
</dbReference>
<evidence type="ECO:0000256" key="3">
    <source>
        <dbReference type="ARBA" id="ARBA00022833"/>
    </source>
</evidence>
<evidence type="ECO:0000256" key="2">
    <source>
        <dbReference type="ARBA" id="ARBA00022771"/>
    </source>
</evidence>
<keyword evidence="2" id="KW-0863">Zinc-finger</keyword>
<evidence type="ECO:0000313" key="5">
    <source>
        <dbReference type="EMBL" id="ACI67636.1"/>
    </source>
</evidence>
<dbReference type="SUPFAM" id="SSF57850">
    <property type="entry name" value="RING/U-box"/>
    <property type="match status" value="1"/>
</dbReference>
<sequence length="161" mass="18403">MSKSCRYAVNCRTPGIGPFNVNRLFVDVHLHRSANCPTSTTHLSVYRLPWQQRRVTRVDPEESPGRIREVGGQWESDLTAVQHSLKFVKNLEEHYVCPTCKGVVLNPHQTGCGHIFCYRCIQGLPEISPWARINKSVVWFFFKQLLQTSANFSHHKIGNGN</sequence>
<gene>
    <name evidence="5" type="primary">TRAF5</name>
</gene>
<dbReference type="GO" id="GO:0008270">
    <property type="term" value="F:zinc ion binding"/>
    <property type="evidence" value="ECO:0007669"/>
    <property type="project" value="UniProtKB-KW"/>
</dbReference>
<dbReference type="Gene3D" id="3.30.40.10">
    <property type="entry name" value="Zinc/RING finger domain, C3HC4 (zinc finger)"/>
    <property type="match status" value="1"/>
</dbReference>
<organism evidence="5">
    <name type="scientific">Salmo salar</name>
    <name type="common">Atlantic salmon</name>
    <dbReference type="NCBI Taxonomy" id="8030"/>
    <lineage>
        <taxon>Eukaryota</taxon>
        <taxon>Metazoa</taxon>
        <taxon>Chordata</taxon>
        <taxon>Craniata</taxon>
        <taxon>Vertebrata</taxon>
        <taxon>Euteleostomi</taxon>
        <taxon>Actinopterygii</taxon>
        <taxon>Neopterygii</taxon>
        <taxon>Teleostei</taxon>
        <taxon>Protacanthopterygii</taxon>
        <taxon>Salmoniformes</taxon>
        <taxon>Salmonidae</taxon>
        <taxon>Salmoninae</taxon>
        <taxon>Salmo</taxon>
    </lineage>
</organism>
<dbReference type="InterPro" id="IPR013083">
    <property type="entry name" value="Znf_RING/FYVE/PHD"/>
</dbReference>
<keyword evidence="3" id="KW-0862">Zinc</keyword>
<reference evidence="5" key="2">
    <citation type="journal article" date="2010" name="BMC Genomics">
        <title>Salmo salar and Esox lucius full-length cDNA sequences reveal changes in evolutionary pressures on a post-tetraploidization genome.</title>
        <authorList>
            <person name="Leong J.S."/>
            <person name="Jantzen S.G."/>
            <person name="von Schalburg K.R."/>
            <person name="Cooper G.A."/>
            <person name="Messmer A.M."/>
            <person name="Liao N.Y."/>
            <person name="Munro S."/>
            <person name="Moore R."/>
            <person name="Holt R.A."/>
            <person name="Jones S.J."/>
            <person name="Davidson W.S."/>
            <person name="Koop B.F."/>
        </authorList>
    </citation>
    <scope>NUCLEOTIDE SEQUENCE</scope>
    <source>
        <tissue evidence="5">Spleen</tissue>
    </source>
</reference>
<keyword evidence="1" id="KW-0479">Metal-binding</keyword>
<feature type="domain" description="Zinc finger C3HC4 RING-type" evidence="4">
    <location>
        <begin position="97"/>
        <end position="122"/>
    </location>
</feature>
<reference evidence="5" key="1">
    <citation type="submission" date="2008-10" db="EMBL/GenBank/DDBJ databases">
        <authorList>
            <consortium name="cGRASP (B.F. Koop &amp; W.S. Davidson)"/>
            <person name="Leong J."/>
            <person name="von Schalburg K."/>
            <person name="Cooper G."/>
            <person name="Moore R."/>
            <person name="Holt R."/>
            <person name="Davidson W.S."/>
            <person name="Koop B.F."/>
        </authorList>
    </citation>
    <scope>NUCLEOTIDE SEQUENCE</scope>
    <source>
        <tissue evidence="5">Spleen</tissue>
    </source>
</reference>
<evidence type="ECO:0000256" key="1">
    <source>
        <dbReference type="ARBA" id="ARBA00022723"/>
    </source>
</evidence>
<reference evidence="5" key="3">
    <citation type="submission" date="2010-08" db="EMBL/GenBank/DDBJ databases">
        <authorList>
            <consortium name="cGRASP (B.F. Koop &amp; W.S. Davidson)"/>
        </authorList>
    </citation>
    <scope>NUCLEOTIDE SEQUENCE</scope>
    <source>
        <tissue evidence="5">Spleen</tissue>
    </source>
</reference>
<dbReference type="PROSITE" id="PS00518">
    <property type="entry name" value="ZF_RING_1"/>
    <property type="match status" value="1"/>
</dbReference>
<evidence type="ECO:0000259" key="4">
    <source>
        <dbReference type="Pfam" id="PF00097"/>
    </source>
</evidence>
<accession>B5X9W6</accession>
<proteinExistence type="evidence at transcript level"/>
<keyword evidence="5" id="KW-0675">Receptor</keyword>
<dbReference type="InterPro" id="IPR017907">
    <property type="entry name" value="Znf_RING_CS"/>
</dbReference>
<protein>
    <submittedName>
        <fullName evidence="5">TNF receptor-associated factor 5</fullName>
    </submittedName>
</protein>
<dbReference type="EMBL" id="BT047835">
    <property type="protein sequence ID" value="ACI67636.1"/>
    <property type="molecule type" value="mRNA"/>
</dbReference>
<dbReference type="AlphaFoldDB" id="B5X9W6"/>
<name>B5X9W6_SALSA</name>
<dbReference type="InterPro" id="IPR018957">
    <property type="entry name" value="Znf_C3HC4_RING-type"/>
</dbReference>